<dbReference type="KEGG" id="mvz:myaer102_21820"/>
<feature type="chain" id="PRO_5018171174" description="Secreted protein" evidence="1">
    <location>
        <begin position="27"/>
        <end position="126"/>
    </location>
</feature>
<organism evidence="2 3">
    <name type="scientific">Microcystis viridis NIES-102</name>
    <dbReference type="NCBI Taxonomy" id="213615"/>
    <lineage>
        <taxon>Bacteria</taxon>
        <taxon>Bacillati</taxon>
        <taxon>Cyanobacteriota</taxon>
        <taxon>Cyanophyceae</taxon>
        <taxon>Oscillatoriophycideae</taxon>
        <taxon>Chroococcales</taxon>
        <taxon>Microcystaceae</taxon>
        <taxon>Microcystis</taxon>
    </lineage>
</organism>
<proteinExistence type="predicted"/>
<accession>A0A3G9JZF8</accession>
<name>A0A3G9JZF8_MICVR</name>
<protein>
    <recommendedName>
        <fullName evidence="4">Secreted protein</fullName>
    </recommendedName>
</protein>
<evidence type="ECO:0000313" key="2">
    <source>
        <dbReference type="EMBL" id="BBH39644.1"/>
    </source>
</evidence>
<dbReference type="Proteomes" id="UP000278152">
    <property type="component" value="Chromosome"/>
</dbReference>
<keyword evidence="1" id="KW-0732">Signal</keyword>
<dbReference type="EMBL" id="AP019314">
    <property type="protein sequence ID" value="BBH39644.1"/>
    <property type="molecule type" value="Genomic_DNA"/>
</dbReference>
<dbReference type="AlphaFoldDB" id="A0A3G9JZF8"/>
<sequence>MISKLLSVSILATFLVAVASSTPVQAKPKTYKCESYKTTDGQWRYRISPSLEGSFISRSLCFIPVSQKRCKYDDNLGHGWRECGNCKTSPADPFNFCLGEGYGEIVEAPGGDRYRAFRTGTTIVLD</sequence>
<evidence type="ECO:0008006" key="4">
    <source>
        <dbReference type="Google" id="ProtNLM"/>
    </source>
</evidence>
<evidence type="ECO:0000313" key="3">
    <source>
        <dbReference type="Proteomes" id="UP000278152"/>
    </source>
</evidence>
<reference evidence="2 3" key="1">
    <citation type="submission" date="2018-11" db="EMBL/GenBank/DDBJ databases">
        <title>Complete genome sequence of Microcystis aeruginosa NIES-102.</title>
        <authorList>
            <person name="Yamaguchi H."/>
            <person name="Suzuki S."/>
            <person name="Kawachi M."/>
        </authorList>
    </citation>
    <scope>NUCLEOTIDE SEQUENCE [LARGE SCALE GENOMIC DNA]</scope>
    <source>
        <strain evidence="2 3">NIES-102</strain>
    </source>
</reference>
<evidence type="ECO:0000256" key="1">
    <source>
        <dbReference type="SAM" id="SignalP"/>
    </source>
</evidence>
<feature type="signal peptide" evidence="1">
    <location>
        <begin position="1"/>
        <end position="26"/>
    </location>
</feature>
<gene>
    <name evidence="2" type="ORF">myaer102_21820</name>
</gene>
<dbReference type="RefSeq" id="WP_164516977.1">
    <property type="nucleotide sequence ID" value="NZ_AP019314.1"/>
</dbReference>